<comment type="caution">
    <text evidence="2">The sequence shown here is derived from an EMBL/GenBank/DDBJ whole genome shotgun (WGS) entry which is preliminary data.</text>
</comment>
<evidence type="ECO:0000313" key="3">
    <source>
        <dbReference type="EMBL" id="KAA1124791.1"/>
    </source>
</evidence>
<dbReference type="Proteomes" id="UP000325313">
    <property type="component" value="Unassembled WGS sequence"/>
</dbReference>
<dbReference type="Proteomes" id="UP000324748">
    <property type="component" value="Unassembled WGS sequence"/>
</dbReference>
<protein>
    <recommendedName>
        <fullName evidence="6">Secreted protein</fullName>
    </recommendedName>
</protein>
<evidence type="ECO:0008006" key="6">
    <source>
        <dbReference type="Google" id="ProtNLM"/>
    </source>
</evidence>
<organism evidence="2 4">
    <name type="scientific">Puccinia graminis f. sp. tritici</name>
    <dbReference type="NCBI Taxonomy" id="56615"/>
    <lineage>
        <taxon>Eukaryota</taxon>
        <taxon>Fungi</taxon>
        <taxon>Dikarya</taxon>
        <taxon>Basidiomycota</taxon>
        <taxon>Pucciniomycotina</taxon>
        <taxon>Pucciniomycetes</taxon>
        <taxon>Pucciniales</taxon>
        <taxon>Pucciniaceae</taxon>
        <taxon>Puccinia</taxon>
    </lineage>
</organism>
<gene>
    <name evidence="2" type="ORF">PGT21_012608</name>
    <name evidence="3" type="ORF">PGTUg99_034902</name>
</gene>
<proteinExistence type="predicted"/>
<keyword evidence="4" id="KW-1185">Reference proteome</keyword>
<evidence type="ECO:0000313" key="5">
    <source>
        <dbReference type="Proteomes" id="UP000325313"/>
    </source>
</evidence>
<dbReference type="EMBL" id="VDEP01000203">
    <property type="protein sequence ID" value="KAA1124791.1"/>
    <property type="molecule type" value="Genomic_DNA"/>
</dbReference>
<evidence type="ECO:0000256" key="1">
    <source>
        <dbReference type="SAM" id="SignalP"/>
    </source>
</evidence>
<feature type="chain" id="PRO_5036137884" description="Secreted protein" evidence="1">
    <location>
        <begin position="31"/>
        <end position="147"/>
    </location>
</feature>
<sequence>MSTMNVCQRGSIAFVLVALIITLHSGQVAAGTKQQCGYHFSPTSSKGKGASCMQNDKDDKLCVLDSCVSDSSGFKCELQYVIAVVQWDLVRFAYCIHDEHSPHETVKPAQYFRRDKYAEVQIDGTDKWVLCPYSSATNLQMTCSDCS</sequence>
<accession>A0A5B0Q2A8</accession>
<dbReference type="AlphaFoldDB" id="A0A5B0Q2A8"/>
<keyword evidence="1" id="KW-0732">Signal</keyword>
<dbReference type="EMBL" id="VSWC01000029">
    <property type="protein sequence ID" value="KAA1107401.1"/>
    <property type="molecule type" value="Genomic_DNA"/>
</dbReference>
<name>A0A5B0Q2A8_PUCGR</name>
<feature type="signal peptide" evidence="1">
    <location>
        <begin position="1"/>
        <end position="30"/>
    </location>
</feature>
<reference evidence="4 5" key="1">
    <citation type="submission" date="2019-05" db="EMBL/GenBank/DDBJ databases">
        <title>Emergence of the Ug99 lineage of the wheat stem rust pathogen through somatic hybridization.</title>
        <authorList>
            <person name="Li F."/>
            <person name="Upadhyaya N.M."/>
            <person name="Sperschneider J."/>
            <person name="Matny O."/>
            <person name="Nguyen-Phuc H."/>
            <person name="Mago R."/>
            <person name="Raley C."/>
            <person name="Miller M.E."/>
            <person name="Silverstein K.A.T."/>
            <person name="Henningsen E."/>
            <person name="Hirsch C.D."/>
            <person name="Visser B."/>
            <person name="Pretorius Z.A."/>
            <person name="Steffenson B.J."/>
            <person name="Schwessinger B."/>
            <person name="Dodds P.N."/>
            <person name="Figueroa M."/>
        </authorList>
    </citation>
    <scope>NUCLEOTIDE SEQUENCE [LARGE SCALE GENOMIC DNA]</scope>
    <source>
        <strain evidence="2">21-0</strain>
        <strain evidence="3 5">Ug99</strain>
    </source>
</reference>
<evidence type="ECO:0000313" key="4">
    <source>
        <dbReference type="Proteomes" id="UP000324748"/>
    </source>
</evidence>
<evidence type="ECO:0000313" key="2">
    <source>
        <dbReference type="EMBL" id="KAA1107401.1"/>
    </source>
</evidence>